<sequence length="625" mass="70707">MLVRKVPGFVPASPWGLRLPQKFLFLLFLSGLVTLCFGALFLLPHSSRLKRLFSASRTQQPGLEVMAEIAGHHSVSEQEPPPNPAPAAPAPGEDDPSRLVGVLRRKGWLRRTRPTGPREEGNRVAALRPQEESVRFTFDYNGFRSRLRHPVLGTRTDESKESQSLVRAQREKIKEMMRFSWQNYRRYAMGKNELRPLTKDGFEGSMFGGLSGATIIDSLDTLYLMELKEEFQEAKAWVQDSFHLNVSGEASLFEVNIRYIGGLLSAFYLTGDEVFRVKAIKLGEKLLPAFNTPTGIPKGVVNFKSGSWGWATAGSSSILAEFGSLHLEFLHLTELSGNPVFAEKVRHIRKVLREIDKPFGLYPNFLSPTSGNWVQHHVSVGGLGDSFYEYLIKSWLMSAKTDMEAKNMYYEALEAIETYLVNVSPGGLTYIAEWRGGILDHKMGHLACFSGGMIALGADDAKEDKRAYYRELAAQITRTCHESYARSDTKLGPEAFWFNSGREAVATQLSESYYILRPEVVESYMYLWRQTHDPIYREWGWEVVMALEKHCRTEAGFSGIQDVYSSNPNHDNRQQSFFLAETLKYLYLLFSEDNVLSLEDWVFNTEAHPLPVNRSDSSSIASHPH</sequence>
<keyword evidence="8 19" id="KW-0106">Calcium</keyword>
<evidence type="ECO:0000313" key="24">
    <source>
        <dbReference type="Proteomes" id="UP000515126"/>
    </source>
</evidence>
<dbReference type="FunFam" id="1.50.10.10:FF:000017">
    <property type="entry name" value="alpha-1,2-Mannosidase"/>
    <property type="match status" value="1"/>
</dbReference>
<comment type="pathway">
    <text evidence="3">Protein modification; protein glycosylation.</text>
</comment>
<evidence type="ECO:0000256" key="15">
    <source>
        <dbReference type="ARBA" id="ARBA00023295"/>
    </source>
</evidence>
<dbReference type="GeneID" id="110292777"/>
<dbReference type="InterPro" id="IPR012341">
    <property type="entry name" value="6hp_glycosidase-like_sf"/>
</dbReference>
<evidence type="ECO:0000256" key="4">
    <source>
        <dbReference type="ARBA" id="ARBA00007658"/>
    </source>
</evidence>
<dbReference type="Pfam" id="PF01532">
    <property type="entry name" value="Glyco_hydro_47"/>
    <property type="match status" value="1"/>
</dbReference>
<dbReference type="GO" id="GO:0005975">
    <property type="term" value="P:carbohydrate metabolic process"/>
    <property type="evidence" value="ECO:0007669"/>
    <property type="project" value="InterPro"/>
</dbReference>
<evidence type="ECO:0000256" key="9">
    <source>
        <dbReference type="ARBA" id="ARBA00022968"/>
    </source>
</evidence>
<keyword evidence="11" id="KW-0333">Golgi apparatus</keyword>
<name>A0A6P5PQN5_MUSCR</name>
<evidence type="ECO:0000256" key="2">
    <source>
        <dbReference type="ARBA" id="ARBA00004323"/>
    </source>
</evidence>
<proteinExistence type="inferred from homology"/>
<dbReference type="GO" id="GO:0006491">
    <property type="term" value="P:N-glycan processing"/>
    <property type="evidence" value="ECO:0007669"/>
    <property type="project" value="UniProtKB-ARBA"/>
</dbReference>
<dbReference type="GO" id="GO:0070062">
    <property type="term" value="C:extracellular exosome"/>
    <property type="evidence" value="ECO:0007669"/>
    <property type="project" value="TreeGrafter"/>
</dbReference>
<keyword evidence="24" id="KW-1185">Reference proteome</keyword>
<keyword evidence="12 23" id="KW-0472">Membrane</keyword>
<evidence type="ECO:0000256" key="17">
    <source>
        <dbReference type="ARBA" id="ARBA00048605"/>
    </source>
</evidence>
<keyword evidence="7 21" id="KW-0378">Hydrolase</keyword>
<dbReference type="Gene3D" id="1.50.10.10">
    <property type="match status" value="1"/>
</dbReference>
<keyword evidence="5 23" id="KW-0812">Transmembrane</keyword>
<dbReference type="PANTHER" id="PTHR11742">
    <property type="entry name" value="MANNOSYL-OLIGOSACCHARIDE ALPHA-1,2-MANNOSIDASE-RELATED"/>
    <property type="match status" value="1"/>
</dbReference>
<evidence type="ECO:0000256" key="22">
    <source>
        <dbReference type="SAM" id="MobiDB-lite"/>
    </source>
</evidence>
<evidence type="ECO:0000256" key="11">
    <source>
        <dbReference type="ARBA" id="ARBA00023034"/>
    </source>
</evidence>
<feature type="active site" evidence="18">
    <location>
        <position position="385"/>
    </location>
</feature>
<feature type="compositionally biased region" description="Pro residues" evidence="22">
    <location>
        <begin position="79"/>
        <end position="89"/>
    </location>
</feature>
<reference evidence="25" key="1">
    <citation type="submission" date="2025-08" db="UniProtKB">
        <authorList>
            <consortium name="RefSeq"/>
        </authorList>
    </citation>
    <scope>IDENTIFICATION</scope>
</reference>
<dbReference type="InterPro" id="IPR050749">
    <property type="entry name" value="Glycosyl_Hydrolase_47"/>
</dbReference>
<dbReference type="SUPFAM" id="SSF48225">
    <property type="entry name" value="Seven-hairpin glycosidases"/>
    <property type="match status" value="1"/>
</dbReference>
<keyword evidence="10 23" id="KW-1133">Transmembrane helix</keyword>
<dbReference type="CTD" id="57134"/>
<feature type="active site" evidence="18">
    <location>
        <position position="519"/>
    </location>
</feature>
<evidence type="ECO:0000256" key="13">
    <source>
        <dbReference type="ARBA" id="ARBA00023157"/>
    </source>
</evidence>
<comment type="similarity">
    <text evidence="4 21">Belongs to the glycosyl hydrolase 47 family.</text>
</comment>
<evidence type="ECO:0000256" key="1">
    <source>
        <dbReference type="ARBA" id="ARBA00001913"/>
    </source>
</evidence>
<dbReference type="RefSeq" id="XP_021016007.1">
    <property type="nucleotide sequence ID" value="XM_021160348.2"/>
</dbReference>
<dbReference type="GO" id="GO:0004571">
    <property type="term" value="F:mannosyl-oligosaccharide 1,2-alpha-mannosidase activity"/>
    <property type="evidence" value="ECO:0007669"/>
    <property type="project" value="UniProtKB-EC"/>
</dbReference>
<dbReference type="InterPro" id="IPR036026">
    <property type="entry name" value="Seven-hairpin_glycosidases"/>
</dbReference>
<evidence type="ECO:0000256" key="20">
    <source>
        <dbReference type="PIRSR" id="PIRSR601382-3"/>
    </source>
</evidence>
<evidence type="ECO:0000256" key="16">
    <source>
        <dbReference type="ARBA" id="ARBA00047669"/>
    </source>
</evidence>
<organism evidence="24 25">
    <name type="scientific">Mus caroli</name>
    <name type="common">Ryukyu mouse</name>
    <name type="synonym">Ricefield mouse</name>
    <dbReference type="NCBI Taxonomy" id="10089"/>
    <lineage>
        <taxon>Eukaryota</taxon>
        <taxon>Metazoa</taxon>
        <taxon>Chordata</taxon>
        <taxon>Craniata</taxon>
        <taxon>Vertebrata</taxon>
        <taxon>Euteleostomi</taxon>
        <taxon>Mammalia</taxon>
        <taxon>Eutheria</taxon>
        <taxon>Euarchontoglires</taxon>
        <taxon>Glires</taxon>
        <taxon>Rodentia</taxon>
        <taxon>Myomorpha</taxon>
        <taxon>Muroidea</taxon>
        <taxon>Muridae</taxon>
        <taxon>Murinae</taxon>
        <taxon>Mus</taxon>
        <taxon>Mus</taxon>
    </lineage>
</organism>
<comment type="subcellular location">
    <subcellularLocation>
        <location evidence="2">Golgi apparatus membrane</location>
        <topology evidence="2">Single-pass type II membrane protein</topology>
    </subcellularLocation>
</comment>
<comment type="cofactor">
    <cofactor evidence="1 19">
        <name>Ca(2+)</name>
        <dbReference type="ChEBI" id="CHEBI:29108"/>
    </cofactor>
</comment>
<dbReference type="AlphaFoldDB" id="A0A6P5PQN5"/>
<feature type="binding site" evidence="19">
    <location>
        <position position="605"/>
    </location>
    <ligand>
        <name>Ca(2+)</name>
        <dbReference type="ChEBI" id="CHEBI:29108"/>
    </ligand>
</feature>
<feature type="transmembrane region" description="Helical" evidence="23">
    <location>
        <begin position="23"/>
        <end position="43"/>
    </location>
</feature>
<evidence type="ECO:0000256" key="18">
    <source>
        <dbReference type="PIRSR" id="PIRSR601382-1"/>
    </source>
</evidence>
<accession>A0A6P5PQN5</accession>
<dbReference type="KEGG" id="mcal:110292777"/>
<feature type="active site" description="Proton donor" evidence="18">
    <location>
        <position position="254"/>
    </location>
</feature>
<evidence type="ECO:0000256" key="19">
    <source>
        <dbReference type="PIRSR" id="PIRSR601382-2"/>
    </source>
</evidence>
<evidence type="ECO:0000256" key="8">
    <source>
        <dbReference type="ARBA" id="ARBA00022837"/>
    </source>
</evidence>
<evidence type="ECO:0000256" key="23">
    <source>
        <dbReference type="SAM" id="Phobius"/>
    </source>
</evidence>
<evidence type="ECO:0000256" key="10">
    <source>
        <dbReference type="ARBA" id="ARBA00022989"/>
    </source>
</evidence>
<keyword evidence="6 19" id="KW-0479">Metal-binding</keyword>
<evidence type="ECO:0000256" key="21">
    <source>
        <dbReference type="RuleBase" id="RU361193"/>
    </source>
</evidence>
<gene>
    <name evidence="25" type="primary">Man1c1</name>
</gene>
<comment type="catalytic activity">
    <reaction evidence="16">
        <text>N(4)-(alpha-D-Man-(1-&gt;2)-alpha-D-Man-(1-&gt;2)-alpha-D-Man-(1-&gt;3)-[alpha-D-Man-(1-&gt;3)-[alpha-D-Man-(1-&gt;2)-alpha-D-Man-(1-&gt;6)]-alpha-D-Man-(1-&gt;6)]-beta-D-Man-(1-&gt;4)-beta-D-GlcNAc-(1-&gt;4)-beta-D-GlcNAc)-L-asparaginyl-[protein] (N-glucan mannose isomer 8A1,2,3B1,3) + 3 H2O = N(4)-(alpha-D-Man-(1-&gt;3)-[alpha-D-Man-(1-&gt;3)-[alpha-D-Man-(1-&gt;6)]-alpha-D-Man-(1-&gt;6)]-beta-D-Man-(1-&gt;4)-beta-D-GlcNAc-(1-&gt;4)-beta-D-GlcNAc)-L-asparaginyl-[protein] (N-glucan mannose isomer 5A1,2) + 3 beta-D-mannose</text>
        <dbReference type="Rhea" id="RHEA:56028"/>
        <dbReference type="Rhea" id="RHEA-COMP:14358"/>
        <dbReference type="Rhea" id="RHEA-COMP:14367"/>
        <dbReference type="ChEBI" id="CHEBI:15377"/>
        <dbReference type="ChEBI" id="CHEBI:28563"/>
        <dbReference type="ChEBI" id="CHEBI:59087"/>
        <dbReference type="ChEBI" id="CHEBI:60628"/>
        <dbReference type="EC" id="3.2.1.113"/>
    </reaction>
</comment>
<keyword evidence="14" id="KW-0325">Glycoprotein</keyword>
<dbReference type="Proteomes" id="UP000515126">
    <property type="component" value="Chromosome 4"/>
</dbReference>
<evidence type="ECO:0000256" key="7">
    <source>
        <dbReference type="ARBA" id="ARBA00022801"/>
    </source>
</evidence>
<evidence type="ECO:0000256" key="6">
    <source>
        <dbReference type="ARBA" id="ARBA00022723"/>
    </source>
</evidence>
<feature type="region of interest" description="Disordered" evidence="22">
    <location>
        <begin position="73"/>
        <end position="96"/>
    </location>
</feature>
<dbReference type="PRINTS" id="PR00747">
    <property type="entry name" value="GLYHDRLASE47"/>
</dbReference>
<dbReference type="GO" id="GO:0000139">
    <property type="term" value="C:Golgi membrane"/>
    <property type="evidence" value="ECO:0007669"/>
    <property type="project" value="UniProtKB-SubCell"/>
</dbReference>
<feature type="active site" description="Proton donor" evidence="18">
    <location>
        <position position="494"/>
    </location>
</feature>
<evidence type="ECO:0000256" key="5">
    <source>
        <dbReference type="ARBA" id="ARBA00022692"/>
    </source>
</evidence>
<feature type="disulfide bond" evidence="20">
    <location>
        <begin position="448"/>
        <end position="480"/>
    </location>
</feature>
<evidence type="ECO:0000256" key="12">
    <source>
        <dbReference type="ARBA" id="ARBA00023136"/>
    </source>
</evidence>
<dbReference type="PANTHER" id="PTHR11742:SF28">
    <property type="entry name" value="MANNOSYL-OLIGOSACCHARIDE 1,2-ALPHA-MANNOSIDASE IC"/>
    <property type="match status" value="1"/>
</dbReference>
<keyword evidence="9" id="KW-0735">Signal-anchor</keyword>
<evidence type="ECO:0000313" key="25">
    <source>
        <dbReference type="RefSeq" id="XP_021016007.1"/>
    </source>
</evidence>
<dbReference type="EC" id="3.2.1.-" evidence="21"/>
<dbReference type="InterPro" id="IPR001382">
    <property type="entry name" value="Glyco_hydro_47"/>
</dbReference>
<evidence type="ECO:0000256" key="3">
    <source>
        <dbReference type="ARBA" id="ARBA00004922"/>
    </source>
</evidence>
<dbReference type="GO" id="GO:0005783">
    <property type="term" value="C:endoplasmic reticulum"/>
    <property type="evidence" value="ECO:0007669"/>
    <property type="project" value="TreeGrafter"/>
</dbReference>
<protein>
    <recommendedName>
        <fullName evidence="21">alpha-1,2-Mannosidase</fullName>
        <ecNumber evidence="21">3.2.1.-</ecNumber>
    </recommendedName>
</protein>
<evidence type="ECO:0000256" key="14">
    <source>
        <dbReference type="ARBA" id="ARBA00023180"/>
    </source>
</evidence>
<dbReference type="GO" id="GO:0005509">
    <property type="term" value="F:calcium ion binding"/>
    <property type="evidence" value="ECO:0007669"/>
    <property type="project" value="InterPro"/>
</dbReference>
<comment type="catalytic activity">
    <reaction evidence="17">
        <text>N(4)-(alpha-D-Man-(1-&gt;2)-alpha-D-Man-(1-&gt;2)-alpha-D-Man-(1-&gt;3)-[alpha-D-Man-(1-&gt;2)-alpha-D-Man-(1-&gt;3)-[alpha-D-Man-(1-&gt;2)-alpha-D-Man-(1-&gt;6)]-alpha-D-Man-(1-&gt;6)]-beta-D-Man-(1-&gt;4)-beta-D-GlcNAc-(1-&gt;4)-beta-D-GlcNAc)-L-asparaginyl-[protein] (N-glucan mannose isomer 9A1,2,3B1,2,3) + 4 H2O = N(4)-(alpha-D-Man-(1-&gt;3)-[alpha-D-Man-(1-&gt;3)-[alpha-D-Man-(1-&gt;6)]-alpha-D-Man-(1-&gt;6)]-beta-D-Man-(1-&gt;4)-beta-D-GlcNAc-(1-&gt;4)-beta-D-GlcNAc)-L-asparaginyl-[protein] (N-glucan mannose isomer 5A1,2) + 4 beta-D-mannose</text>
        <dbReference type="Rhea" id="RHEA:56008"/>
        <dbReference type="Rhea" id="RHEA-COMP:14356"/>
        <dbReference type="Rhea" id="RHEA-COMP:14367"/>
        <dbReference type="ChEBI" id="CHEBI:15377"/>
        <dbReference type="ChEBI" id="CHEBI:28563"/>
        <dbReference type="ChEBI" id="CHEBI:59087"/>
        <dbReference type="ChEBI" id="CHEBI:139493"/>
        <dbReference type="EC" id="3.2.1.113"/>
    </reaction>
</comment>
<keyword evidence="15 21" id="KW-0326">Glycosidase</keyword>
<keyword evidence="13 20" id="KW-1015">Disulfide bond</keyword>